<dbReference type="SUPFAM" id="SSF53098">
    <property type="entry name" value="Ribonuclease H-like"/>
    <property type="match status" value="1"/>
</dbReference>
<dbReference type="InterPro" id="IPR012337">
    <property type="entry name" value="RNaseH-like_sf"/>
</dbReference>
<proteinExistence type="inferred from homology"/>
<dbReference type="SUPFAM" id="SSF47807">
    <property type="entry name" value="5' to 3' exonuclease, C-terminal subdomain"/>
    <property type="match status" value="1"/>
</dbReference>
<comment type="catalytic activity">
    <reaction evidence="15 17">
        <text>DNA(n) + a 2'-deoxyribonucleoside 5'-triphosphate = DNA(n+1) + diphosphate</text>
        <dbReference type="Rhea" id="RHEA:22508"/>
        <dbReference type="Rhea" id="RHEA-COMP:17339"/>
        <dbReference type="Rhea" id="RHEA-COMP:17340"/>
        <dbReference type="ChEBI" id="CHEBI:33019"/>
        <dbReference type="ChEBI" id="CHEBI:61560"/>
        <dbReference type="ChEBI" id="CHEBI:173112"/>
        <dbReference type="EC" id="2.7.7.7"/>
    </reaction>
</comment>
<dbReference type="PRINTS" id="PR00868">
    <property type="entry name" value="DNAPOLI"/>
</dbReference>
<keyword evidence="10 17" id="KW-0378">Hydrolase</keyword>
<evidence type="ECO:0000256" key="1">
    <source>
        <dbReference type="ARBA" id="ARBA00007705"/>
    </source>
</evidence>
<reference evidence="21" key="1">
    <citation type="submission" date="2016-10" db="EMBL/GenBank/DDBJ databases">
        <authorList>
            <person name="Varghese N."/>
            <person name="Submissions S."/>
        </authorList>
    </citation>
    <scope>NUCLEOTIDE SEQUENCE [LARGE SCALE GENOMIC DNA]</scope>
    <source>
        <strain evidence="21">CGMCC 1.8895</strain>
    </source>
</reference>
<dbReference type="InterPro" id="IPR036397">
    <property type="entry name" value="RNaseH_sf"/>
</dbReference>
<evidence type="ECO:0000256" key="7">
    <source>
        <dbReference type="ARBA" id="ARBA00022705"/>
    </source>
</evidence>
<comment type="similarity">
    <text evidence="1 17">Belongs to the DNA polymerase type-A family.</text>
</comment>
<name>A0A1G9E320_9BACL</name>
<dbReference type="FunFam" id="1.10.150.20:FF:000003">
    <property type="entry name" value="DNA polymerase I"/>
    <property type="match status" value="1"/>
</dbReference>
<evidence type="ECO:0000256" key="16">
    <source>
        <dbReference type="NCBIfam" id="TIGR00593"/>
    </source>
</evidence>
<dbReference type="CDD" id="cd09859">
    <property type="entry name" value="PIN_53EXO"/>
    <property type="match status" value="1"/>
</dbReference>
<evidence type="ECO:0000256" key="11">
    <source>
        <dbReference type="ARBA" id="ARBA00022839"/>
    </source>
</evidence>
<dbReference type="FunFam" id="3.40.50.1010:FF:000001">
    <property type="entry name" value="DNA polymerase I"/>
    <property type="match status" value="1"/>
</dbReference>
<feature type="domain" description="5'-3' exonuclease" evidence="18">
    <location>
        <begin position="2"/>
        <end position="261"/>
    </location>
</feature>
<evidence type="ECO:0000313" key="20">
    <source>
        <dbReference type="EMBL" id="SDK70522.1"/>
    </source>
</evidence>
<comment type="function">
    <text evidence="17">In addition to polymerase activity, this DNA polymerase exhibits 5'-3' exonuclease activity.</text>
</comment>
<dbReference type="Pfam" id="PF22619">
    <property type="entry name" value="DNA_polI_exo1"/>
    <property type="match status" value="1"/>
</dbReference>
<dbReference type="SMART" id="SM00482">
    <property type="entry name" value="POLAc"/>
    <property type="match status" value="1"/>
</dbReference>
<dbReference type="GO" id="GO:0006302">
    <property type="term" value="P:double-strand break repair"/>
    <property type="evidence" value="ECO:0007669"/>
    <property type="project" value="TreeGrafter"/>
</dbReference>
<evidence type="ECO:0000256" key="8">
    <source>
        <dbReference type="ARBA" id="ARBA00022722"/>
    </source>
</evidence>
<dbReference type="Gene3D" id="3.30.70.370">
    <property type="match status" value="1"/>
</dbReference>
<dbReference type="NCBIfam" id="NF004397">
    <property type="entry name" value="PRK05755.1"/>
    <property type="match status" value="1"/>
</dbReference>
<dbReference type="CDD" id="cd08637">
    <property type="entry name" value="DNA_pol_A_pol_I_C"/>
    <property type="match status" value="1"/>
</dbReference>
<keyword evidence="6 17" id="KW-0548">Nucleotidyltransferase</keyword>
<dbReference type="CDD" id="cd06140">
    <property type="entry name" value="DNA_polA_I_Bacillus_like_exo"/>
    <property type="match status" value="1"/>
</dbReference>
<evidence type="ECO:0000259" key="19">
    <source>
        <dbReference type="SMART" id="SM00482"/>
    </source>
</evidence>
<evidence type="ECO:0000256" key="5">
    <source>
        <dbReference type="ARBA" id="ARBA00022679"/>
    </source>
</evidence>
<dbReference type="GO" id="GO:0006261">
    <property type="term" value="P:DNA-templated DNA replication"/>
    <property type="evidence" value="ECO:0007669"/>
    <property type="project" value="UniProtKB-UniRule"/>
</dbReference>
<dbReference type="AlphaFoldDB" id="A0A1G9E320"/>
<dbReference type="STRING" id="576118.SAMN05216216_10775"/>
<dbReference type="GO" id="GO:0003887">
    <property type="term" value="F:DNA-directed DNA polymerase activity"/>
    <property type="evidence" value="ECO:0007669"/>
    <property type="project" value="UniProtKB-UniRule"/>
</dbReference>
<dbReference type="Gene3D" id="3.30.420.10">
    <property type="entry name" value="Ribonuclease H-like superfamily/Ribonuclease H"/>
    <property type="match status" value="1"/>
</dbReference>
<dbReference type="FunFam" id="1.10.150.20:FF:000002">
    <property type="entry name" value="DNA polymerase I"/>
    <property type="match status" value="1"/>
</dbReference>
<dbReference type="EMBL" id="FNFY01000007">
    <property type="protein sequence ID" value="SDK70522.1"/>
    <property type="molecule type" value="Genomic_DNA"/>
</dbReference>
<dbReference type="GO" id="GO:0003677">
    <property type="term" value="F:DNA binding"/>
    <property type="evidence" value="ECO:0007669"/>
    <property type="project" value="UniProtKB-UniRule"/>
</dbReference>
<sequence length="866" mass="98681">MKKLILIDGNSVAFRAFYGLPLLSNQSGLHTNAIFGYARLLERIIKEEEPTHFMVAFDAGKSTFRHKEYKDYKGGRQSTPPELGEQFAPIRRLIDAYGIKRFELDEYEADDIIGTLSMMADAEKMKTIVITGDKDLTQLASEHTVIYFTKKGISDIEEYTPEHVREIYDLTPEQIIDLKGLMGDKSDNIPGVPGVGEKTALKLLHQFGTVENVLENSDSVSGKKLQEKLKEFSEEALMSKSLATIHREVPLDFKLSDLEFKNDTEEQKYELFKEYEFNSLLENMEAAETEDISDFNVEHTENLHELGTKVSIHLEVHADNYLYNKPEFIAVTDGEKAYVRSIESIDEKQLEEFLNSREDVNAYDIKRQIALLNQLGISFNNFSNDIMMASFLLDPSTKIIDVSETVGPYGININSDDFHYGKGRNKKNPSEEETIEFLTDKVMAVHKAKDKMTAKLAEDEMSELYYNLEVPLSKVLADMEIRGIRVMPERLVGMEEEIDSRLKEIQSRIFELAGEEFNINSPKQLGVILFEKLELPVIKKTKTGYSTAVDVLEALLDKHEIIQYLLDYRTLSKLQSTYVIGLQNEVKEDSRIHTRFNQTLAQTGRLSSVEPNLQNIPVRLEEGRKIRRAFVPKDDDHVLLALDYSQIELRVLAAITGDETMGEAFSGDLDIHTKTAMEVFGVERDDVTSTMRRNAKAVNFGIVYGISDYGLSQNLGITRKEAKTFIDNYLNSFPKVKEFMKSIVQDAKRDGYVKTLLNRRRYTPDVHSRNFNARSFAERTAMNSPIQGSAADIIKLAMVNYAKDEKAQSFDAELLLQIHDELIFDVPKDEVEEFLTVIKDIMENALDIGVPLKVEHGYGSDWYQVK</sequence>
<dbReference type="SMART" id="SM00279">
    <property type="entry name" value="HhH2"/>
    <property type="match status" value="1"/>
</dbReference>
<evidence type="ECO:0000256" key="6">
    <source>
        <dbReference type="ARBA" id="ARBA00022695"/>
    </source>
</evidence>
<dbReference type="NCBIfam" id="TIGR00593">
    <property type="entry name" value="pola"/>
    <property type="match status" value="1"/>
</dbReference>
<dbReference type="CDD" id="cd09898">
    <property type="entry name" value="H3TH_53EXO"/>
    <property type="match status" value="1"/>
</dbReference>
<dbReference type="PANTHER" id="PTHR10133:SF27">
    <property type="entry name" value="DNA POLYMERASE NU"/>
    <property type="match status" value="1"/>
</dbReference>
<evidence type="ECO:0000256" key="12">
    <source>
        <dbReference type="ARBA" id="ARBA00022932"/>
    </source>
</evidence>
<dbReference type="InterPro" id="IPR019760">
    <property type="entry name" value="DNA-dir_DNA_pol_A_CS"/>
</dbReference>
<protein>
    <recommendedName>
        <fullName evidence="4 16">DNA polymerase I</fullName>
        <ecNumber evidence="3 16">2.7.7.7</ecNumber>
    </recommendedName>
</protein>
<dbReference type="InterPro" id="IPR018320">
    <property type="entry name" value="DNA_polymerase_1"/>
</dbReference>
<dbReference type="EC" id="2.7.7.7" evidence="3 16"/>
<dbReference type="InterPro" id="IPR029060">
    <property type="entry name" value="PIN-like_dom_sf"/>
</dbReference>
<evidence type="ECO:0000256" key="4">
    <source>
        <dbReference type="ARBA" id="ARBA00020311"/>
    </source>
</evidence>
<keyword evidence="13 17" id="KW-0238">DNA-binding</keyword>
<evidence type="ECO:0000256" key="14">
    <source>
        <dbReference type="ARBA" id="ARBA00023204"/>
    </source>
</evidence>
<evidence type="ECO:0000256" key="2">
    <source>
        <dbReference type="ARBA" id="ARBA00011541"/>
    </source>
</evidence>
<evidence type="ECO:0000256" key="13">
    <source>
        <dbReference type="ARBA" id="ARBA00023125"/>
    </source>
</evidence>
<dbReference type="Proteomes" id="UP000199008">
    <property type="component" value="Unassembled WGS sequence"/>
</dbReference>
<keyword evidence="14 17" id="KW-0234">DNA repair</keyword>
<dbReference type="FunFam" id="1.20.1060.10:FF:000001">
    <property type="entry name" value="DNA polymerase I"/>
    <property type="match status" value="1"/>
</dbReference>
<evidence type="ECO:0000256" key="3">
    <source>
        <dbReference type="ARBA" id="ARBA00012417"/>
    </source>
</evidence>
<dbReference type="InterPro" id="IPR036279">
    <property type="entry name" value="5-3_exonuclease_C_sf"/>
</dbReference>
<keyword evidence="8" id="KW-0540">Nuclease</keyword>
<gene>
    <name evidence="17" type="primary">polA</name>
    <name evidence="20" type="ORF">SAMN05216216_10775</name>
</gene>
<dbReference type="PANTHER" id="PTHR10133">
    <property type="entry name" value="DNA POLYMERASE I"/>
    <property type="match status" value="1"/>
</dbReference>
<dbReference type="InterPro" id="IPR020045">
    <property type="entry name" value="DNA_polI_H3TH"/>
</dbReference>
<keyword evidence="11 17" id="KW-0269">Exonuclease</keyword>
<dbReference type="InterPro" id="IPR001098">
    <property type="entry name" value="DNA-dir_DNA_pol_A_palm_dom"/>
</dbReference>
<dbReference type="SMART" id="SM00475">
    <property type="entry name" value="53EXOc"/>
    <property type="match status" value="1"/>
</dbReference>
<dbReference type="InterPro" id="IPR020046">
    <property type="entry name" value="5-3_exonucl_a-hlix_arch_N"/>
</dbReference>
<keyword evidence="5 17" id="KW-0808">Transferase</keyword>
<dbReference type="GO" id="GO:0008409">
    <property type="term" value="F:5'-3' exonuclease activity"/>
    <property type="evidence" value="ECO:0007669"/>
    <property type="project" value="UniProtKB-UniRule"/>
</dbReference>
<dbReference type="Pfam" id="PF00476">
    <property type="entry name" value="DNA_pol_A"/>
    <property type="match status" value="1"/>
</dbReference>
<dbReference type="InterPro" id="IPR002421">
    <property type="entry name" value="5-3_exonuclease"/>
</dbReference>
<keyword evidence="12 17" id="KW-0239">DNA-directed DNA polymerase</keyword>
<dbReference type="InterPro" id="IPR054690">
    <property type="entry name" value="DNA_polI_exonuclease"/>
</dbReference>
<evidence type="ECO:0000256" key="9">
    <source>
        <dbReference type="ARBA" id="ARBA00022763"/>
    </source>
</evidence>
<accession>A0A1G9E320</accession>
<evidence type="ECO:0000259" key="18">
    <source>
        <dbReference type="SMART" id="SM00475"/>
    </source>
</evidence>
<dbReference type="Gene3D" id="1.10.150.20">
    <property type="entry name" value="5' to 3' exonuclease, C-terminal subdomain"/>
    <property type="match status" value="2"/>
</dbReference>
<keyword evidence="21" id="KW-1185">Reference proteome</keyword>
<evidence type="ECO:0000313" key="21">
    <source>
        <dbReference type="Proteomes" id="UP000199008"/>
    </source>
</evidence>
<comment type="subunit">
    <text evidence="2 17">Single-chain monomer with multiple functions.</text>
</comment>
<dbReference type="Gene3D" id="1.20.1060.10">
    <property type="entry name" value="Taq DNA Polymerase, Chain T, domain 4"/>
    <property type="match status" value="1"/>
</dbReference>
<dbReference type="Pfam" id="PF01367">
    <property type="entry name" value="5_3_exonuc"/>
    <property type="match status" value="1"/>
</dbReference>
<dbReference type="Pfam" id="PF02739">
    <property type="entry name" value="5_3_exonuc_N"/>
    <property type="match status" value="1"/>
</dbReference>
<dbReference type="RefSeq" id="WP_092985682.1">
    <property type="nucleotide sequence ID" value="NZ_FNFY01000007.1"/>
</dbReference>
<evidence type="ECO:0000256" key="17">
    <source>
        <dbReference type="RuleBase" id="RU004460"/>
    </source>
</evidence>
<evidence type="ECO:0000256" key="10">
    <source>
        <dbReference type="ARBA" id="ARBA00022801"/>
    </source>
</evidence>
<feature type="domain" description="DNA-directed DNA polymerase family A palm" evidence="19">
    <location>
        <begin position="623"/>
        <end position="830"/>
    </location>
</feature>
<dbReference type="InterPro" id="IPR043502">
    <property type="entry name" value="DNA/RNA_pol_sf"/>
</dbReference>
<dbReference type="Gene3D" id="3.40.50.1010">
    <property type="entry name" value="5'-nuclease"/>
    <property type="match status" value="1"/>
</dbReference>
<dbReference type="SUPFAM" id="SSF88723">
    <property type="entry name" value="PIN domain-like"/>
    <property type="match status" value="1"/>
</dbReference>
<organism evidence="20 21">
    <name type="scientific">Lacicoccus qingdaonensis</name>
    <dbReference type="NCBI Taxonomy" id="576118"/>
    <lineage>
        <taxon>Bacteria</taxon>
        <taxon>Bacillati</taxon>
        <taxon>Bacillota</taxon>
        <taxon>Bacilli</taxon>
        <taxon>Bacillales</taxon>
        <taxon>Salinicoccaceae</taxon>
        <taxon>Lacicoccus</taxon>
    </lineage>
</organism>
<dbReference type="PROSITE" id="PS00447">
    <property type="entry name" value="DNA_POLYMERASE_A"/>
    <property type="match status" value="1"/>
</dbReference>
<keyword evidence="7 17" id="KW-0235">DNA replication</keyword>
<evidence type="ECO:0000256" key="15">
    <source>
        <dbReference type="ARBA" id="ARBA00049244"/>
    </source>
</evidence>
<dbReference type="SUPFAM" id="SSF56672">
    <property type="entry name" value="DNA/RNA polymerases"/>
    <property type="match status" value="1"/>
</dbReference>
<keyword evidence="9 17" id="KW-0227">DNA damage</keyword>
<dbReference type="InterPro" id="IPR008918">
    <property type="entry name" value="HhH2"/>
</dbReference>
<dbReference type="InterPro" id="IPR002298">
    <property type="entry name" value="DNA_polymerase_A"/>
</dbReference>
<dbReference type="OrthoDB" id="9806424at2"/>